<dbReference type="Gene3D" id="3.40.50.1820">
    <property type="entry name" value="alpha/beta hydrolase"/>
    <property type="match status" value="2"/>
</dbReference>
<keyword evidence="2 7" id="KW-0732">Signal</keyword>
<evidence type="ECO:0000256" key="7">
    <source>
        <dbReference type="SAM" id="SignalP"/>
    </source>
</evidence>
<protein>
    <submittedName>
        <fullName evidence="9">Uncharacterized protein LOC114329267 isoform X1</fullName>
    </submittedName>
</protein>
<sequence>MHLFKAIFLSLFSSAFSQRFDLAYYLPENWKDNFKDLKGLSQDTFNIHTLLKDLNYPIENHWITTEDGYVLQHHRISGRNQSHSTSKSQKPAVLLMHGLGGSSIDWVLWGPEKGLGLVLADAGYDVWLGNNRGNLWSRSHKRLNPDIDEDGEEFWDYSFEKCGYYDLPATIDYILQTTGEQKLFYVGFSQGTSQFFAMAALRPEYNDKIALMSAMAPIAYMGHLSAPLLRFAATYVEALTKVTEYLHIYESSDNGLISELLRTFCTWEADQKVNLCVISMFMNSGFDSHELDTNVVPLYMYTSGAGMSYNMIKHYGQEIKSGHFRRYDYGSSKNLKLYGSKVPPDFNISLITAPVDLYYGENDFLADLKYQFLRKYKYPVETHWVETEDGYVLRMQRLVGGKDGVYSDNSNKPAVLLMHGLLSSAMDFVNVGPNRSIALMLADAGYDVWLGNNRGTTWSTMHKTLDPDNDPEYYDYSFDTCGYYDLPAKIDYIIKQTGQKKIFYIGHSQGTSQFFAMAALRPEYNEKIALMTALAPVAYMTHMASPLLRLLAQYQEIFEFLLVDVLKFHNLLPYSWIYRVFAEISEREFEKMKPEDKDKFGIPLFLLCGFNYRQFDANLLPIIVSNAPAGISTKMLLHYGQEIRSGKFRRYDYGVLNIKKYKSISPPEYNVSAITAPIAIYYSQNDFFAAVKDVELLASHLPNIAKLRMIEDKRFNHVDYIWAKDVGTIINEDVIATQNKYIPSEPPHDNSANTSFGKSAWYPIITMLLTALLYQ</sequence>
<reference evidence="9" key="1">
    <citation type="submission" date="2025-08" db="UniProtKB">
        <authorList>
            <consortium name="RefSeq"/>
        </authorList>
    </citation>
    <scope>IDENTIFICATION</scope>
</reference>
<dbReference type="InParanoid" id="A0A6P7FEE8"/>
<dbReference type="InterPro" id="IPR029058">
    <property type="entry name" value="AB_hydrolase_fold"/>
</dbReference>
<evidence type="ECO:0000256" key="1">
    <source>
        <dbReference type="ARBA" id="ARBA00010701"/>
    </source>
</evidence>
<organism evidence="9">
    <name type="scientific">Diabrotica virgifera virgifera</name>
    <name type="common">western corn rootworm</name>
    <dbReference type="NCBI Taxonomy" id="50390"/>
    <lineage>
        <taxon>Eukaryota</taxon>
        <taxon>Metazoa</taxon>
        <taxon>Ecdysozoa</taxon>
        <taxon>Arthropoda</taxon>
        <taxon>Hexapoda</taxon>
        <taxon>Insecta</taxon>
        <taxon>Pterygota</taxon>
        <taxon>Neoptera</taxon>
        <taxon>Endopterygota</taxon>
        <taxon>Coleoptera</taxon>
        <taxon>Polyphaga</taxon>
        <taxon>Cucujiformia</taxon>
        <taxon>Chrysomeloidea</taxon>
        <taxon>Chrysomelidae</taxon>
        <taxon>Galerucinae</taxon>
        <taxon>Diabroticina</taxon>
        <taxon>Diabroticites</taxon>
        <taxon>Diabrotica</taxon>
    </lineage>
</organism>
<evidence type="ECO:0000256" key="2">
    <source>
        <dbReference type="ARBA" id="ARBA00022729"/>
    </source>
</evidence>
<dbReference type="RefSeq" id="XP_028134106.1">
    <property type="nucleotide sequence ID" value="XM_028278305.1"/>
</dbReference>
<keyword evidence="5" id="KW-0443">Lipid metabolism</keyword>
<dbReference type="InterPro" id="IPR006693">
    <property type="entry name" value="AB_hydrolase_lipase"/>
</dbReference>
<evidence type="ECO:0000256" key="5">
    <source>
        <dbReference type="ARBA" id="ARBA00023098"/>
    </source>
</evidence>
<evidence type="ECO:0000256" key="6">
    <source>
        <dbReference type="ARBA" id="ARBA00023180"/>
    </source>
</evidence>
<dbReference type="SUPFAM" id="SSF53474">
    <property type="entry name" value="alpha/beta-Hydrolases"/>
    <property type="match status" value="2"/>
</dbReference>
<dbReference type="OrthoDB" id="9974421at2759"/>
<name>A0A6P7FEE8_DIAVI</name>
<feature type="domain" description="Partial AB-hydrolase lipase" evidence="8">
    <location>
        <begin position="371"/>
        <end position="430"/>
    </location>
</feature>
<dbReference type="GO" id="GO:0016787">
    <property type="term" value="F:hydrolase activity"/>
    <property type="evidence" value="ECO:0007669"/>
    <property type="project" value="UniProtKB-KW"/>
</dbReference>
<evidence type="ECO:0000313" key="9">
    <source>
        <dbReference type="RefSeq" id="XP_028134106.1"/>
    </source>
</evidence>
<keyword evidence="3" id="KW-0378">Hydrolase</keyword>
<keyword evidence="6" id="KW-0325">Glycoprotein</keyword>
<dbReference type="Pfam" id="PF04083">
    <property type="entry name" value="Abhydro_lipase"/>
    <property type="match status" value="2"/>
</dbReference>
<feature type="signal peptide" evidence="7">
    <location>
        <begin position="1"/>
        <end position="17"/>
    </location>
</feature>
<evidence type="ECO:0000256" key="3">
    <source>
        <dbReference type="ARBA" id="ARBA00022801"/>
    </source>
</evidence>
<evidence type="ECO:0000259" key="8">
    <source>
        <dbReference type="Pfam" id="PF04083"/>
    </source>
</evidence>
<gene>
    <name evidence="9" type="primary">LOC114329267</name>
</gene>
<feature type="domain" description="Partial AB-hydrolase lipase" evidence="8">
    <location>
        <begin position="49"/>
        <end position="108"/>
    </location>
</feature>
<dbReference type="AlphaFoldDB" id="A0A6P7FEE8"/>
<dbReference type="FunFam" id="3.40.50.1820:FF:000057">
    <property type="entry name" value="Lipase"/>
    <property type="match status" value="2"/>
</dbReference>
<proteinExistence type="inferred from homology"/>
<accession>A0A6P7FEE8</accession>
<dbReference type="GO" id="GO:0016042">
    <property type="term" value="P:lipid catabolic process"/>
    <property type="evidence" value="ECO:0007669"/>
    <property type="project" value="UniProtKB-KW"/>
</dbReference>
<comment type="similarity">
    <text evidence="1">Belongs to the AB hydrolase superfamily. Lipase family.</text>
</comment>
<evidence type="ECO:0000256" key="4">
    <source>
        <dbReference type="ARBA" id="ARBA00022963"/>
    </source>
</evidence>
<feature type="chain" id="PRO_5028110963" evidence="7">
    <location>
        <begin position="18"/>
        <end position="775"/>
    </location>
</feature>
<dbReference type="PANTHER" id="PTHR11005">
    <property type="entry name" value="LYSOSOMAL ACID LIPASE-RELATED"/>
    <property type="match status" value="1"/>
</dbReference>
<keyword evidence="4" id="KW-0442">Lipid degradation</keyword>